<dbReference type="NCBIfam" id="TIGR00158">
    <property type="entry name" value="L9"/>
    <property type="match status" value="1"/>
</dbReference>
<sequence length="168" mass="18161">MKVLLIQDVEHLGTAGDIKEVSGGYGRNYLLPKKLAVFATPGLIKQAEERLAKQRKLEAKQREELRGLADSINGVTLKFVTKVGEQDRLYGSVTSSDIAEKLQAAIGQEVDRRKIQLDEPIKRTGVYSIGVRLLAGLEPHINVVVEGENGEGSVQPAAEAAEVASTEA</sequence>
<dbReference type="InterPro" id="IPR009027">
    <property type="entry name" value="Ribosomal_bL9/RNase_H1_N"/>
</dbReference>
<proteinExistence type="inferred from homology"/>
<keyword evidence="3 7" id="KW-0694">RNA-binding</keyword>
<dbReference type="OrthoDB" id="9788336at2"/>
<dbReference type="RefSeq" id="WP_012191060.1">
    <property type="nucleotide sequence ID" value="NZ_LGKP01000022.1"/>
</dbReference>
<dbReference type="HAMAP" id="MF_00503">
    <property type="entry name" value="Ribosomal_bL9"/>
    <property type="match status" value="1"/>
</dbReference>
<evidence type="ECO:0000256" key="6">
    <source>
        <dbReference type="ARBA" id="ARBA00035292"/>
    </source>
</evidence>
<dbReference type="GO" id="GO:0005840">
    <property type="term" value="C:ribosome"/>
    <property type="evidence" value="ECO:0007669"/>
    <property type="project" value="UniProtKB-KW"/>
</dbReference>
<dbReference type="PATRIC" id="fig|70996.4.peg.3224"/>
<keyword evidence="2 7" id="KW-0699">rRNA-binding</keyword>
<evidence type="ECO:0000256" key="1">
    <source>
        <dbReference type="ARBA" id="ARBA00010605"/>
    </source>
</evidence>
<name>A0A0P6XSG6_9CHLR</name>
<reference evidence="10 11" key="1">
    <citation type="submission" date="2015-07" db="EMBL/GenBank/DDBJ databases">
        <title>Whole genome sequence of Herpetosiphon geysericola DSM 7119.</title>
        <authorList>
            <person name="Hemp J."/>
            <person name="Ward L.M."/>
            <person name="Pace L.A."/>
            <person name="Fischer W.W."/>
        </authorList>
    </citation>
    <scope>NUCLEOTIDE SEQUENCE [LARGE SCALE GENOMIC DNA]</scope>
    <source>
        <strain evidence="10 11">DSM 7119</strain>
    </source>
</reference>
<evidence type="ECO:0000256" key="2">
    <source>
        <dbReference type="ARBA" id="ARBA00022730"/>
    </source>
</evidence>
<dbReference type="Pfam" id="PF01281">
    <property type="entry name" value="Ribosomal_L9_N"/>
    <property type="match status" value="1"/>
</dbReference>
<evidence type="ECO:0000256" key="5">
    <source>
        <dbReference type="ARBA" id="ARBA00023274"/>
    </source>
</evidence>
<dbReference type="GO" id="GO:0003735">
    <property type="term" value="F:structural constituent of ribosome"/>
    <property type="evidence" value="ECO:0007669"/>
    <property type="project" value="InterPro"/>
</dbReference>
<comment type="caution">
    <text evidence="10">The sequence shown here is derived from an EMBL/GenBank/DDBJ whole genome shotgun (WGS) entry which is preliminary data.</text>
</comment>
<dbReference type="GO" id="GO:0019843">
    <property type="term" value="F:rRNA binding"/>
    <property type="evidence" value="ECO:0007669"/>
    <property type="project" value="UniProtKB-UniRule"/>
</dbReference>
<dbReference type="Gene3D" id="3.10.430.100">
    <property type="entry name" value="Ribosomal protein L9, C-terminal domain"/>
    <property type="match status" value="1"/>
</dbReference>
<dbReference type="SUPFAM" id="SSF55653">
    <property type="entry name" value="Ribosomal protein L9 C-domain"/>
    <property type="match status" value="1"/>
</dbReference>
<organism evidence="10 11">
    <name type="scientific">Herpetosiphon geysericola</name>
    <dbReference type="NCBI Taxonomy" id="70996"/>
    <lineage>
        <taxon>Bacteria</taxon>
        <taxon>Bacillati</taxon>
        <taxon>Chloroflexota</taxon>
        <taxon>Chloroflexia</taxon>
        <taxon>Herpetosiphonales</taxon>
        <taxon>Herpetosiphonaceae</taxon>
        <taxon>Herpetosiphon</taxon>
    </lineage>
</organism>
<dbReference type="InterPro" id="IPR036791">
    <property type="entry name" value="Ribosomal_bL9_C_sf"/>
</dbReference>
<feature type="domain" description="Ribosomal protein L9" evidence="9">
    <location>
        <begin position="13"/>
        <end position="40"/>
    </location>
</feature>
<feature type="region of interest" description="Disordered" evidence="8">
    <location>
        <begin position="148"/>
        <end position="168"/>
    </location>
</feature>
<evidence type="ECO:0000313" key="10">
    <source>
        <dbReference type="EMBL" id="KPL85847.1"/>
    </source>
</evidence>
<dbReference type="STRING" id="70996.SE18_13030"/>
<gene>
    <name evidence="7" type="primary">rplI</name>
    <name evidence="10" type="ORF">SE18_13030</name>
</gene>
<keyword evidence="4 7" id="KW-0689">Ribosomal protein</keyword>
<dbReference type="Proteomes" id="UP000050277">
    <property type="component" value="Unassembled WGS sequence"/>
</dbReference>
<dbReference type="InterPro" id="IPR036935">
    <property type="entry name" value="Ribosomal_bL9_N_sf"/>
</dbReference>
<dbReference type="EMBL" id="LGKP01000022">
    <property type="protein sequence ID" value="KPL85847.1"/>
    <property type="molecule type" value="Genomic_DNA"/>
</dbReference>
<dbReference type="InterPro" id="IPR000244">
    <property type="entry name" value="Ribosomal_bL9"/>
</dbReference>
<dbReference type="InterPro" id="IPR020594">
    <property type="entry name" value="Ribosomal_bL9_bac/chp"/>
</dbReference>
<comment type="similarity">
    <text evidence="1 7">Belongs to the bacterial ribosomal protein bL9 family.</text>
</comment>
<protein>
    <recommendedName>
        <fullName evidence="6 7">Large ribosomal subunit protein bL9</fullName>
    </recommendedName>
</protein>
<dbReference type="AlphaFoldDB" id="A0A0P6XSG6"/>
<comment type="function">
    <text evidence="7">Binds to the 23S rRNA.</text>
</comment>
<dbReference type="SMR" id="A0A0P6XSG6"/>
<evidence type="ECO:0000256" key="7">
    <source>
        <dbReference type="HAMAP-Rule" id="MF_00503"/>
    </source>
</evidence>
<dbReference type="GO" id="GO:0006412">
    <property type="term" value="P:translation"/>
    <property type="evidence" value="ECO:0007669"/>
    <property type="project" value="UniProtKB-UniRule"/>
</dbReference>
<dbReference type="Pfam" id="PF03948">
    <property type="entry name" value="Ribosomal_L9_C"/>
    <property type="match status" value="1"/>
</dbReference>
<keyword evidence="11" id="KW-1185">Reference proteome</keyword>
<dbReference type="InterPro" id="IPR020069">
    <property type="entry name" value="Ribosomal_bL9_C"/>
</dbReference>
<dbReference type="Gene3D" id="3.40.5.10">
    <property type="entry name" value="Ribosomal protein L9, N-terminal domain"/>
    <property type="match status" value="1"/>
</dbReference>
<dbReference type="InterPro" id="IPR020070">
    <property type="entry name" value="Ribosomal_bL9_N"/>
</dbReference>
<evidence type="ECO:0000313" key="11">
    <source>
        <dbReference type="Proteomes" id="UP000050277"/>
    </source>
</evidence>
<evidence type="ECO:0000256" key="4">
    <source>
        <dbReference type="ARBA" id="ARBA00022980"/>
    </source>
</evidence>
<dbReference type="PANTHER" id="PTHR21368">
    <property type="entry name" value="50S RIBOSOMAL PROTEIN L9"/>
    <property type="match status" value="1"/>
</dbReference>
<keyword evidence="5 7" id="KW-0687">Ribonucleoprotein</keyword>
<accession>A0A0P6XSG6</accession>
<dbReference type="SUPFAM" id="SSF55658">
    <property type="entry name" value="L9 N-domain-like"/>
    <property type="match status" value="1"/>
</dbReference>
<feature type="compositionally biased region" description="Low complexity" evidence="8">
    <location>
        <begin position="157"/>
        <end position="168"/>
    </location>
</feature>
<dbReference type="GO" id="GO:1990904">
    <property type="term" value="C:ribonucleoprotein complex"/>
    <property type="evidence" value="ECO:0007669"/>
    <property type="project" value="UniProtKB-KW"/>
</dbReference>
<evidence type="ECO:0000256" key="8">
    <source>
        <dbReference type="SAM" id="MobiDB-lite"/>
    </source>
</evidence>
<evidence type="ECO:0000256" key="3">
    <source>
        <dbReference type="ARBA" id="ARBA00022884"/>
    </source>
</evidence>
<dbReference type="PROSITE" id="PS00651">
    <property type="entry name" value="RIBOSOMAL_L9"/>
    <property type="match status" value="1"/>
</dbReference>
<evidence type="ECO:0000259" key="9">
    <source>
        <dbReference type="PROSITE" id="PS00651"/>
    </source>
</evidence>